<evidence type="ECO:0000313" key="2">
    <source>
        <dbReference type="EMBL" id="KAK7493744.1"/>
    </source>
</evidence>
<organism evidence="2 3">
    <name type="scientific">Batillaria attramentaria</name>
    <dbReference type="NCBI Taxonomy" id="370345"/>
    <lineage>
        <taxon>Eukaryota</taxon>
        <taxon>Metazoa</taxon>
        <taxon>Spiralia</taxon>
        <taxon>Lophotrochozoa</taxon>
        <taxon>Mollusca</taxon>
        <taxon>Gastropoda</taxon>
        <taxon>Caenogastropoda</taxon>
        <taxon>Sorbeoconcha</taxon>
        <taxon>Cerithioidea</taxon>
        <taxon>Batillariidae</taxon>
        <taxon>Batillaria</taxon>
    </lineage>
</organism>
<keyword evidence="3" id="KW-1185">Reference proteome</keyword>
<gene>
    <name evidence="2" type="ORF">BaRGS_00015073</name>
</gene>
<reference evidence="2 3" key="1">
    <citation type="journal article" date="2023" name="Sci. Data">
        <title>Genome assembly of the Korean intertidal mud-creeper Batillaria attramentaria.</title>
        <authorList>
            <person name="Patra A.K."/>
            <person name="Ho P.T."/>
            <person name="Jun S."/>
            <person name="Lee S.J."/>
            <person name="Kim Y."/>
            <person name="Won Y.J."/>
        </authorList>
    </citation>
    <scope>NUCLEOTIDE SEQUENCE [LARGE SCALE GENOMIC DNA]</scope>
    <source>
        <strain evidence="2">Wonlab-2016</strain>
    </source>
</reference>
<comment type="caution">
    <text evidence="2">The sequence shown here is derived from an EMBL/GenBank/DDBJ whole genome shotgun (WGS) entry which is preliminary data.</text>
</comment>
<dbReference type="Proteomes" id="UP001519460">
    <property type="component" value="Unassembled WGS sequence"/>
</dbReference>
<dbReference type="AlphaFoldDB" id="A0ABD0L2X0"/>
<protein>
    <submittedName>
        <fullName evidence="2">Uncharacterized protein</fullName>
    </submittedName>
</protein>
<evidence type="ECO:0000313" key="3">
    <source>
        <dbReference type="Proteomes" id="UP001519460"/>
    </source>
</evidence>
<name>A0ABD0L2X0_9CAEN</name>
<proteinExistence type="predicted"/>
<dbReference type="EMBL" id="JACVVK020000090">
    <property type="protein sequence ID" value="KAK7493744.1"/>
    <property type="molecule type" value="Genomic_DNA"/>
</dbReference>
<keyword evidence="1" id="KW-0732">Signal</keyword>
<evidence type="ECO:0000256" key="1">
    <source>
        <dbReference type="SAM" id="SignalP"/>
    </source>
</evidence>
<accession>A0ABD0L2X0</accession>
<feature type="chain" id="PRO_5044896945" evidence="1">
    <location>
        <begin position="17"/>
        <end position="115"/>
    </location>
</feature>
<feature type="signal peptide" evidence="1">
    <location>
        <begin position="1"/>
        <end position="16"/>
    </location>
</feature>
<sequence>MKCVVVCLALCVVVMAQDQVLTTTHLPHTGSHVNALEHLIRQEVHDILAADTDHKMNVVACSEKCDAEFALISSHAEGGHPSQTSGGINHLNMSSLGHVIHAITAASLKGLTENF</sequence>